<organism evidence="1">
    <name type="scientific">Loa loa</name>
    <name type="common">Eye worm</name>
    <name type="synonym">Filaria loa</name>
    <dbReference type="NCBI Taxonomy" id="7209"/>
    <lineage>
        <taxon>Eukaryota</taxon>
        <taxon>Metazoa</taxon>
        <taxon>Ecdysozoa</taxon>
        <taxon>Nematoda</taxon>
        <taxon>Chromadorea</taxon>
        <taxon>Rhabditida</taxon>
        <taxon>Spirurina</taxon>
        <taxon>Spiruromorpha</taxon>
        <taxon>Filarioidea</taxon>
        <taxon>Onchocercidae</taxon>
        <taxon>Loa</taxon>
    </lineage>
</organism>
<sequence>MLKRSKAGKAYNNKSLHVLKTELSVNEKNETRGPGRNESLMLRQKNCIPTMLLKNKTPHGKL</sequence>
<dbReference type="InParanoid" id="A0A1S0THN2"/>
<proteinExistence type="predicted"/>
<dbReference type="GeneID" id="9952243"/>
<dbReference type="AlphaFoldDB" id="A0A1S0THN2"/>
<name>A0A1S0THN2_LOALO</name>
<accession>A0A1S0THN2</accession>
<gene>
    <name evidence="1" type="ORF">LOAG_14758</name>
</gene>
<dbReference type="RefSeq" id="XP_003150300.2">
    <property type="nucleotide sequence ID" value="XM_003150252.2"/>
</dbReference>
<dbReference type="EMBL" id="JH712073">
    <property type="protein sequence ID" value="EFO13768.2"/>
    <property type="molecule type" value="Genomic_DNA"/>
</dbReference>
<evidence type="ECO:0000313" key="1">
    <source>
        <dbReference type="EMBL" id="EFO13768.2"/>
    </source>
</evidence>
<dbReference type="KEGG" id="loa:LOAG_14758"/>
<dbReference type="CTD" id="9952243"/>
<reference evidence="1" key="1">
    <citation type="submission" date="2012-04" db="EMBL/GenBank/DDBJ databases">
        <title>The Genome Sequence of Loa loa.</title>
        <authorList>
            <consortium name="The Broad Institute Genome Sequencing Platform"/>
            <consortium name="Broad Institute Genome Sequencing Center for Infectious Disease"/>
            <person name="Nutman T.B."/>
            <person name="Fink D.L."/>
            <person name="Russ C."/>
            <person name="Young S."/>
            <person name="Zeng Q."/>
            <person name="Gargeya S."/>
            <person name="Alvarado L."/>
            <person name="Berlin A."/>
            <person name="Chapman S.B."/>
            <person name="Chen Z."/>
            <person name="Freedman E."/>
            <person name="Gellesch M."/>
            <person name="Goldberg J."/>
            <person name="Griggs A."/>
            <person name="Gujja S."/>
            <person name="Heilman E.R."/>
            <person name="Heiman D."/>
            <person name="Howarth C."/>
            <person name="Mehta T."/>
            <person name="Neiman D."/>
            <person name="Pearson M."/>
            <person name="Roberts A."/>
            <person name="Saif S."/>
            <person name="Shea T."/>
            <person name="Shenoy N."/>
            <person name="Sisk P."/>
            <person name="Stolte C."/>
            <person name="Sykes S."/>
            <person name="White J."/>
            <person name="Yandava C."/>
            <person name="Haas B."/>
            <person name="Henn M.R."/>
            <person name="Nusbaum C."/>
            <person name="Birren B."/>
        </authorList>
    </citation>
    <scope>NUCLEOTIDE SEQUENCE [LARGE SCALE GENOMIC DNA]</scope>
</reference>
<protein>
    <submittedName>
        <fullName evidence="1">Uncharacterized protein</fullName>
    </submittedName>
</protein>